<keyword evidence="5" id="KW-1185">Reference proteome</keyword>
<dbReference type="Proteomes" id="UP000184383">
    <property type="component" value="Unassembled WGS sequence"/>
</dbReference>
<dbReference type="Pfam" id="PF24855">
    <property type="entry name" value="DUF7729"/>
    <property type="match status" value="1"/>
</dbReference>
<keyword evidence="2" id="KW-1133">Transmembrane helix</keyword>
<evidence type="ECO:0000256" key="1">
    <source>
        <dbReference type="SAM" id="MobiDB-lite"/>
    </source>
</evidence>
<organism evidence="4 5">
    <name type="scientific">Aspergillus wentii DTO 134E9</name>
    <dbReference type="NCBI Taxonomy" id="1073089"/>
    <lineage>
        <taxon>Eukaryota</taxon>
        <taxon>Fungi</taxon>
        <taxon>Dikarya</taxon>
        <taxon>Ascomycota</taxon>
        <taxon>Pezizomycotina</taxon>
        <taxon>Eurotiomycetes</taxon>
        <taxon>Eurotiomycetidae</taxon>
        <taxon>Eurotiales</taxon>
        <taxon>Aspergillaceae</taxon>
        <taxon>Aspergillus</taxon>
        <taxon>Aspergillus subgen. Cremei</taxon>
    </lineage>
</organism>
<dbReference type="RefSeq" id="XP_040693443.1">
    <property type="nucleotide sequence ID" value="XM_040830482.1"/>
</dbReference>
<evidence type="ECO:0000256" key="2">
    <source>
        <dbReference type="SAM" id="Phobius"/>
    </source>
</evidence>
<reference evidence="5" key="1">
    <citation type="journal article" date="2017" name="Genome Biol.">
        <title>Comparative genomics reveals high biological diversity and specific adaptations in the industrially and medically important fungal genus Aspergillus.</title>
        <authorList>
            <person name="de Vries R.P."/>
            <person name="Riley R."/>
            <person name="Wiebenga A."/>
            <person name="Aguilar-Osorio G."/>
            <person name="Amillis S."/>
            <person name="Uchima C.A."/>
            <person name="Anderluh G."/>
            <person name="Asadollahi M."/>
            <person name="Askin M."/>
            <person name="Barry K."/>
            <person name="Battaglia E."/>
            <person name="Bayram O."/>
            <person name="Benocci T."/>
            <person name="Braus-Stromeyer S.A."/>
            <person name="Caldana C."/>
            <person name="Canovas D."/>
            <person name="Cerqueira G.C."/>
            <person name="Chen F."/>
            <person name="Chen W."/>
            <person name="Choi C."/>
            <person name="Clum A."/>
            <person name="Dos Santos R.A."/>
            <person name="Damasio A.R."/>
            <person name="Diallinas G."/>
            <person name="Emri T."/>
            <person name="Fekete E."/>
            <person name="Flipphi M."/>
            <person name="Freyberg S."/>
            <person name="Gallo A."/>
            <person name="Gournas C."/>
            <person name="Habgood R."/>
            <person name="Hainaut M."/>
            <person name="Harispe M.L."/>
            <person name="Henrissat B."/>
            <person name="Hilden K.S."/>
            <person name="Hope R."/>
            <person name="Hossain A."/>
            <person name="Karabika E."/>
            <person name="Karaffa L."/>
            <person name="Karanyi Z."/>
            <person name="Krasevec N."/>
            <person name="Kuo A."/>
            <person name="Kusch H."/>
            <person name="LaButti K."/>
            <person name="Lagendijk E.L."/>
            <person name="Lapidus A."/>
            <person name="Levasseur A."/>
            <person name="Lindquist E."/>
            <person name="Lipzen A."/>
            <person name="Logrieco A.F."/>
            <person name="MacCabe A."/>
            <person name="Maekelae M.R."/>
            <person name="Malavazi I."/>
            <person name="Melin P."/>
            <person name="Meyer V."/>
            <person name="Mielnichuk N."/>
            <person name="Miskei M."/>
            <person name="Molnar A.P."/>
            <person name="Mule G."/>
            <person name="Ngan C.Y."/>
            <person name="Orejas M."/>
            <person name="Orosz E."/>
            <person name="Ouedraogo J.P."/>
            <person name="Overkamp K.M."/>
            <person name="Park H.-S."/>
            <person name="Perrone G."/>
            <person name="Piumi F."/>
            <person name="Punt P.J."/>
            <person name="Ram A.F."/>
            <person name="Ramon A."/>
            <person name="Rauscher S."/>
            <person name="Record E."/>
            <person name="Riano-Pachon D.M."/>
            <person name="Robert V."/>
            <person name="Roehrig J."/>
            <person name="Ruller R."/>
            <person name="Salamov A."/>
            <person name="Salih N.S."/>
            <person name="Samson R.A."/>
            <person name="Sandor E."/>
            <person name="Sanguinetti M."/>
            <person name="Schuetze T."/>
            <person name="Sepcic K."/>
            <person name="Shelest E."/>
            <person name="Sherlock G."/>
            <person name="Sophianopoulou V."/>
            <person name="Squina F.M."/>
            <person name="Sun H."/>
            <person name="Susca A."/>
            <person name="Todd R.B."/>
            <person name="Tsang A."/>
            <person name="Unkles S.E."/>
            <person name="van de Wiele N."/>
            <person name="van Rossen-Uffink D."/>
            <person name="Oliveira J.V."/>
            <person name="Vesth T.C."/>
            <person name="Visser J."/>
            <person name="Yu J.-H."/>
            <person name="Zhou M."/>
            <person name="Andersen M.R."/>
            <person name="Archer D.B."/>
            <person name="Baker S.E."/>
            <person name="Benoit I."/>
            <person name="Brakhage A.A."/>
            <person name="Braus G.H."/>
            <person name="Fischer R."/>
            <person name="Frisvad J.C."/>
            <person name="Goldman G.H."/>
            <person name="Houbraken J."/>
            <person name="Oakley B."/>
            <person name="Pocsi I."/>
            <person name="Scazzocchio C."/>
            <person name="Seiboth B."/>
            <person name="vanKuyk P.A."/>
            <person name="Wortman J."/>
            <person name="Dyer P.S."/>
            <person name="Grigoriev I.V."/>
        </authorList>
    </citation>
    <scope>NUCLEOTIDE SEQUENCE [LARGE SCALE GENOMIC DNA]</scope>
    <source>
        <strain evidence="5">DTO 134E9</strain>
    </source>
</reference>
<feature type="region of interest" description="Disordered" evidence="1">
    <location>
        <begin position="90"/>
        <end position="139"/>
    </location>
</feature>
<keyword evidence="2" id="KW-0472">Membrane</keyword>
<dbReference type="InterPro" id="IPR056146">
    <property type="entry name" value="DUF7729"/>
</dbReference>
<dbReference type="OrthoDB" id="2564812at2759"/>
<feature type="compositionally biased region" description="Basic and acidic residues" evidence="1">
    <location>
        <begin position="95"/>
        <end position="104"/>
    </location>
</feature>
<evidence type="ECO:0000259" key="3">
    <source>
        <dbReference type="Pfam" id="PF24855"/>
    </source>
</evidence>
<feature type="compositionally biased region" description="Low complexity" evidence="1">
    <location>
        <begin position="119"/>
        <end position="129"/>
    </location>
</feature>
<feature type="transmembrane region" description="Helical" evidence="2">
    <location>
        <begin position="52"/>
        <end position="75"/>
    </location>
</feature>
<evidence type="ECO:0000313" key="5">
    <source>
        <dbReference type="Proteomes" id="UP000184383"/>
    </source>
</evidence>
<dbReference type="PANTHER" id="PTHR39460:SF1">
    <property type="entry name" value="C6 TRANSCRIPTION FACTOR"/>
    <property type="match status" value="1"/>
</dbReference>
<dbReference type="EMBL" id="KV878210">
    <property type="protein sequence ID" value="OJJ39767.1"/>
    <property type="molecule type" value="Genomic_DNA"/>
</dbReference>
<dbReference type="AlphaFoldDB" id="A0A1L9RY55"/>
<sequence length="380" mass="41626">MNAFSGSSFQPFRAASHSLSSVVDISCFAPRSRLSPETKQRRQHRVRGTVRLHLLLLVVFIICPSISASILPHIARSDLDISISTPQLPSGEIVSDDHQHESPLKQRARWSQRRDETTSDPSSSQPSPDLAKRSSSSFPTPFDHSIDDNFTKNYPSCAKFFDKFLSDTTFTNCHAISMLIRDSNSFFQSLHSIAATSLILDAACDASVAECSTKISKLASQLTSSSNCGDAYDANEPLVVGAYTDMIAYQPVYQASCLKNPTSGDYCFVDAISNSTNAADYDAYFLPLGGSFSDYPTCNECLQATMDVYSHWAQIDEQPLDQTYMPAAEKVNTQCGANFANLNVTVGLNKAVKSGSWTVTPDLHWMGGILAFSVMAWELI</sequence>
<keyword evidence="2" id="KW-0812">Transmembrane</keyword>
<dbReference type="VEuPathDB" id="FungiDB:ASPWEDRAFT_169592"/>
<dbReference type="GeneID" id="63746330"/>
<accession>A0A1L9RY55</accession>
<feature type="domain" description="DUF7729" evidence="3">
    <location>
        <begin position="137"/>
        <end position="343"/>
    </location>
</feature>
<dbReference type="PANTHER" id="PTHR39460">
    <property type="entry name" value="EXPRESSED PROTEIN"/>
    <property type="match status" value="1"/>
</dbReference>
<gene>
    <name evidence="4" type="ORF">ASPWEDRAFT_169592</name>
</gene>
<protein>
    <recommendedName>
        <fullName evidence="3">DUF7729 domain-containing protein</fullName>
    </recommendedName>
</protein>
<proteinExistence type="predicted"/>
<evidence type="ECO:0000313" key="4">
    <source>
        <dbReference type="EMBL" id="OJJ39767.1"/>
    </source>
</evidence>
<name>A0A1L9RY55_ASPWE</name>